<comment type="caution">
    <text evidence="2">The sequence shown here is derived from an EMBL/GenBank/DDBJ whole genome shotgun (WGS) entry which is preliminary data.</text>
</comment>
<name>A0ABQ9IMH1_9NEOP</name>
<feature type="compositionally biased region" description="Basic residues" evidence="1">
    <location>
        <begin position="527"/>
        <end position="538"/>
    </location>
</feature>
<gene>
    <name evidence="2" type="ORF">PR048_003243</name>
</gene>
<proteinExistence type="predicted"/>
<sequence length="569" mass="63085">MQKFLISGTIFQNRAEGSVLDPSRVEEFSNKVLVNHRCLFLSVYTLNVQAGIRADQTSATSLPSLLRSSREAIIVNQELAATRVSASAAGSRHLFERAARVAQETAVTSRALLPQLAIDWPSLSCVTSPGSCNLPRAGGYGSTCLAIRGTCSMGSRRLAPAEGESLRPPPPLPFLTLIRQLRYLRFPALLHRRVTRPLTSHQGDPGSIVGGVSSVFACGNRAGMMPHEVGFSRGSPISPVLTFPVLLHTDLIHPSSSVVKKAVTTHERNKPVLLNSAEVRMILYGLNPRNTLTPALCWGRWSELEDKGIKMRKAGQLLLPLLQAKVFQLAEPSRGTESQLRPWSPPLSRQIHVDEIVRSAPESARWYIEVERYTARKFSPMPKTVSRRESPRAPTPRLSHAWRQFKLSQPPSTPKLWRTSSRQKQILVQSNSKAVLTSQGEPLSVASAAARWEETSRAQYSSDLHRTTKHPRHGVSVFSAAMCGVPCCSKGQRRMVDARSFFSVTPLQRCSHRRFLMVGWGTAHRHVHSRNPTSRHRQQPPPAPQHGWPRRWACSLSHPSDSRLDLGNA</sequence>
<evidence type="ECO:0000313" key="2">
    <source>
        <dbReference type="EMBL" id="KAJ8897886.1"/>
    </source>
</evidence>
<keyword evidence="3" id="KW-1185">Reference proteome</keyword>
<dbReference type="Proteomes" id="UP001159363">
    <property type="component" value="Chromosome 1"/>
</dbReference>
<evidence type="ECO:0000313" key="3">
    <source>
        <dbReference type="Proteomes" id="UP001159363"/>
    </source>
</evidence>
<evidence type="ECO:0000256" key="1">
    <source>
        <dbReference type="SAM" id="MobiDB-lite"/>
    </source>
</evidence>
<dbReference type="EMBL" id="JARBHB010000001">
    <property type="protein sequence ID" value="KAJ8897886.1"/>
    <property type="molecule type" value="Genomic_DNA"/>
</dbReference>
<protein>
    <submittedName>
        <fullName evidence="2">Uncharacterized protein</fullName>
    </submittedName>
</protein>
<organism evidence="2 3">
    <name type="scientific">Dryococelus australis</name>
    <dbReference type="NCBI Taxonomy" id="614101"/>
    <lineage>
        <taxon>Eukaryota</taxon>
        <taxon>Metazoa</taxon>
        <taxon>Ecdysozoa</taxon>
        <taxon>Arthropoda</taxon>
        <taxon>Hexapoda</taxon>
        <taxon>Insecta</taxon>
        <taxon>Pterygota</taxon>
        <taxon>Neoptera</taxon>
        <taxon>Polyneoptera</taxon>
        <taxon>Phasmatodea</taxon>
        <taxon>Verophasmatodea</taxon>
        <taxon>Anareolatae</taxon>
        <taxon>Phasmatidae</taxon>
        <taxon>Eurycanthinae</taxon>
        <taxon>Dryococelus</taxon>
    </lineage>
</organism>
<feature type="region of interest" description="Disordered" evidence="1">
    <location>
        <begin position="527"/>
        <end position="551"/>
    </location>
</feature>
<accession>A0ABQ9IMH1</accession>
<reference evidence="2 3" key="1">
    <citation type="submission" date="2023-02" db="EMBL/GenBank/DDBJ databases">
        <title>LHISI_Scaffold_Assembly.</title>
        <authorList>
            <person name="Stuart O.P."/>
            <person name="Cleave R."/>
            <person name="Magrath M.J.L."/>
            <person name="Mikheyev A.S."/>
        </authorList>
    </citation>
    <scope>NUCLEOTIDE SEQUENCE [LARGE SCALE GENOMIC DNA]</scope>
    <source>
        <strain evidence="2">Daus_M_001</strain>
        <tissue evidence="2">Leg muscle</tissue>
    </source>
</reference>